<accession>A0A0H3A7A7</accession>
<reference evidence="6" key="1">
    <citation type="journal article" date="2009" name="Environ. Microbiol.">
        <title>Contribution of mobile genetic elements to Desulfovibrio vulgaris genome plasticity.</title>
        <authorList>
            <person name="Walker C.B."/>
            <person name="Stolyar S."/>
            <person name="Chivian D."/>
            <person name="Pinel N."/>
            <person name="Gabster J.A."/>
            <person name="Dehal P.S."/>
            <person name="He Z."/>
            <person name="Yang Z.K."/>
            <person name="Yen H.C."/>
            <person name="Zhou J."/>
            <person name="Wall J.D."/>
            <person name="Hazen T.C."/>
            <person name="Arkin A.P."/>
            <person name="Stahl D.A."/>
        </authorList>
    </citation>
    <scope>NUCLEOTIDE SEQUENCE [LARGE SCALE GENOMIC DNA]</scope>
    <source>
        <strain evidence="6">DP4</strain>
    </source>
</reference>
<evidence type="ECO:0000256" key="2">
    <source>
        <dbReference type="ARBA" id="ARBA00022729"/>
    </source>
</evidence>
<feature type="coiled-coil region" evidence="3">
    <location>
        <begin position="31"/>
        <end position="76"/>
    </location>
</feature>
<feature type="signal peptide" evidence="4">
    <location>
        <begin position="1"/>
        <end position="21"/>
    </location>
</feature>
<name>A0A0H3A7A7_NITV4</name>
<sequence precursor="true">MRKILVFAVAAFLMAASTAMAADLKVGIVNMQKLATQCEAAQEAQKKMKATFGPEKDQLDKQAADLKKRADEMKAQSAALSPEAKEDKKVEFIRLKRDFEDKARVFARKVEAAQMRIRQDMAEMIMKAASDYAAKKGFTVILDGAAAGVIHADKSLDVTDDMLIEVNRVWHAGKK</sequence>
<proteinExistence type="inferred from homology"/>
<organism evidence="5 6">
    <name type="scientific">Nitratidesulfovibrio vulgaris (strain DP4)</name>
    <name type="common">Desulfovibrio vulgaris</name>
    <dbReference type="NCBI Taxonomy" id="391774"/>
    <lineage>
        <taxon>Bacteria</taxon>
        <taxon>Pseudomonadati</taxon>
        <taxon>Thermodesulfobacteriota</taxon>
        <taxon>Desulfovibrionia</taxon>
        <taxon>Desulfovibrionales</taxon>
        <taxon>Desulfovibrionaceae</taxon>
        <taxon>Nitratidesulfovibrio</taxon>
    </lineage>
</organism>
<dbReference type="Gene3D" id="3.30.910.20">
    <property type="entry name" value="Skp domain"/>
    <property type="match status" value="1"/>
</dbReference>
<dbReference type="SMART" id="SM00935">
    <property type="entry name" value="OmpH"/>
    <property type="match status" value="1"/>
</dbReference>
<dbReference type="PANTHER" id="PTHR35089:SF1">
    <property type="entry name" value="CHAPERONE PROTEIN SKP"/>
    <property type="match status" value="1"/>
</dbReference>
<keyword evidence="2 4" id="KW-0732">Signal</keyword>
<dbReference type="GO" id="GO:0005829">
    <property type="term" value="C:cytosol"/>
    <property type="evidence" value="ECO:0007669"/>
    <property type="project" value="TreeGrafter"/>
</dbReference>
<dbReference type="SMR" id="A0A0H3A7A7"/>
<dbReference type="AlphaFoldDB" id="A0A0H3A7A7"/>
<dbReference type="InterPro" id="IPR005632">
    <property type="entry name" value="Chaperone_Skp"/>
</dbReference>
<dbReference type="Proteomes" id="UP000009173">
    <property type="component" value="Chromosome"/>
</dbReference>
<evidence type="ECO:0000256" key="3">
    <source>
        <dbReference type="SAM" id="Coils"/>
    </source>
</evidence>
<evidence type="ECO:0000313" key="6">
    <source>
        <dbReference type="Proteomes" id="UP000009173"/>
    </source>
</evidence>
<dbReference type="GO" id="GO:0050821">
    <property type="term" value="P:protein stabilization"/>
    <property type="evidence" value="ECO:0007669"/>
    <property type="project" value="TreeGrafter"/>
</dbReference>
<dbReference type="Pfam" id="PF03938">
    <property type="entry name" value="OmpH"/>
    <property type="match status" value="1"/>
</dbReference>
<dbReference type="RefSeq" id="WP_010939643.1">
    <property type="nucleotide sequence ID" value="NC_008751.1"/>
</dbReference>
<dbReference type="HOGENOM" id="CLU_101388_3_1_7"/>
<gene>
    <name evidence="5" type="ordered locus">Dvul_0893</name>
</gene>
<comment type="similarity">
    <text evidence="1">Belongs to the Skp family.</text>
</comment>
<evidence type="ECO:0000313" key="5">
    <source>
        <dbReference type="EMBL" id="ABM27914.1"/>
    </source>
</evidence>
<dbReference type="PANTHER" id="PTHR35089">
    <property type="entry name" value="CHAPERONE PROTEIN SKP"/>
    <property type="match status" value="1"/>
</dbReference>
<feature type="chain" id="PRO_5002604128" evidence="4">
    <location>
        <begin position="22"/>
        <end position="175"/>
    </location>
</feature>
<dbReference type="KEGG" id="dvl:Dvul_0893"/>
<evidence type="ECO:0000256" key="4">
    <source>
        <dbReference type="SAM" id="SignalP"/>
    </source>
</evidence>
<dbReference type="GO" id="GO:0051082">
    <property type="term" value="F:unfolded protein binding"/>
    <property type="evidence" value="ECO:0007669"/>
    <property type="project" value="InterPro"/>
</dbReference>
<evidence type="ECO:0000256" key="1">
    <source>
        <dbReference type="ARBA" id="ARBA00009091"/>
    </source>
</evidence>
<dbReference type="EMBL" id="CP000527">
    <property type="protein sequence ID" value="ABM27914.1"/>
    <property type="molecule type" value="Genomic_DNA"/>
</dbReference>
<dbReference type="InterPro" id="IPR024930">
    <property type="entry name" value="Skp_dom_sf"/>
</dbReference>
<keyword evidence="3" id="KW-0175">Coiled coil</keyword>
<dbReference type="SUPFAM" id="SSF111384">
    <property type="entry name" value="OmpH-like"/>
    <property type="match status" value="1"/>
</dbReference>
<protein>
    <submittedName>
        <fullName evidence="5">Outer membrane chaperone Skp (OmpH)</fullName>
    </submittedName>
</protein>